<dbReference type="SUPFAM" id="SSF53850">
    <property type="entry name" value="Periplasmic binding protein-like II"/>
    <property type="match status" value="1"/>
</dbReference>
<dbReference type="Pfam" id="PF03466">
    <property type="entry name" value="LysR_substrate"/>
    <property type="match status" value="1"/>
</dbReference>
<dbReference type="Gene3D" id="1.10.10.10">
    <property type="entry name" value="Winged helix-like DNA-binding domain superfamily/Winged helix DNA-binding domain"/>
    <property type="match status" value="1"/>
</dbReference>
<keyword evidence="4" id="KW-0804">Transcription</keyword>
<evidence type="ECO:0000256" key="2">
    <source>
        <dbReference type="ARBA" id="ARBA00023015"/>
    </source>
</evidence>
<feature type="domain" description="HTH lysR-type" evidence="5">
    <location>
        <begin position="1"/>
        <end position="59"/>
    </location>
</feature>
<evidence type="ECO:0000256" key="1">
    <source>
        <dbReference type="ARBA" id="ARBA00009437"/>
    </source>
</evidence>
<name>A0ABY8F0K9_9HYPH</name>
<dbReference type="InterPro" id="IPR036388">
    <property type="entry name" value="WH-like_DNA-bd_sf"/>
</dbReference>
<keyword evidence="7" id="KW-1185">Reference proteome</keyword>
<evidence type="ECO:0000313" key="6">
    <source>
        <dbReference type="EMBL" id="WFE88889.1"/>
    </source>
</evidence>
<gene>
    <name evidence="6" type="ORF">K1718_22435</name>
</gene>
<dbReference type="PROSITE" id="PS50931">
    <property type="entry name" value="HTH_LYSR"/>
    <property type="match status" value="1"/>
</dbReference>
<dbReference type="InterPro" id="IPR000847">
    <property type="entry name" value="LysR_HTH_N"/>
</dbReference>
<dbReference type="InterPro" id="IPR036390">
    <property type="entry name" value="WH_DNA-bd_sf"/>
</dbReference>
<comment type="similarity">
    <text evidence="1">Belongs to the LysR transcriptional regulatory family.</text>
</comment>
<dbReference type="CDD" id="cd08422">
    <property type="entry name" value="PBP2_CrgA_like"/>
    <property type="match status" value="1"/>
</dbReference>
<dbReference type="EMBL" id="CP120863">
    <property type="protein sequence ID" value="WFE88889.1"/>
    <property type="molecule type" value="Genomic_DNA"/>
</dbReference>
<dbReference type="Pfam" id="PF00126">
    <property type="entry name" value="HTH_1"/>
    <property type="match status" value="1"/>
</dbReference>
<dbReference type="Gene3D" id="3.40.190.290">
    <property type="match status" value="1"/>
</dbReference>
<accession>A0ABY8F0K9</accession>
<protein>
    <submittedName>
        <fullName evidence="6">LysR family transcriptional regulator</fullName>
    </submittedName>
</protein>
<evidence type="ECO:0000259" key="5">
    <source>
        <dbReference type="PROSITE" id="PS50931"/>
    </source>
</evidence>
<dbReference type="RefSeq" id="WP_265680785.1">
    <property type="nucleotide sequence ID" value="NZ_CP120863.1"/>
</dbReference>
<dbReference type="Proteomes" id="UP001209803">
    <property type="component" value="Chromosome"/>
</dbReference>
<organism evidence="6 7">
    <name type="scientific">Roseibium porphyridii</name>
    <dbReference type="NCBI Taxonomy" id="2866279"/>
    <lineage>
        <taxon>Bacteria</taxon>
        <taxon>Pseudomonadati</taxon>
        <taxon>Pseudomonadota</taxon>
        <taxon>Alphaproteobacteria</taxon>
        <taxon>Hyphomicrobiales</taxon>
        <taxon>Stappiaceae</taxon>
        <taxon>Roseibium</taxon>
    </lineage>
</organism>
<evidence type="ECO:0000256" key="3">
    <source>
        <dbReference type="ARBA" id="ARBA00023125"/>
    </source>
</evidence>
<reference evidence="6 7" key="1">
    <citation type="submission" date="2023-03" db="EMBL/GenBank/DDBJ databases">
        <title>Roseibium porphyridii sp. nov. and Roseibium rhodosorbium sp. nov. isolated from marine algae, Porphyridium cruentum and Rhodosorus marinus, respectively.</title>
        <authorList>
            <person name="Lee M.W."/>
            <person name="Choi B.J."/>
            <person name="Lee J.K."/>
            <person name="Choi D.G."/>
            <person name="Baek J.H."/>
            <person name="Bayburt H."/>
            <person name="Kim J.M."/>
            <person name="Han D.M."/>
            <person name="Kim K.H."/>
            <person name="Jeon C.O."/>
        </authorList>
    </citation>
    <scope>NUCLEOTIDE SEQUENCE [LARGE SCALE GENOMIC DNA]</scope>
    <source>
        <strain evidence="6 7">KMA01</strain>
    </source>
</reference>
<sequence>MNRFAEIEAFVAVVETGSFSAAAERQGVAISAVSRRVDEMEARLGVRLTLRSTRGVKATERGREYYAHCLRLISDLNEADSAISGQDRPIKGLIRVACPPAFGVRYLAPLANQFAASNPEIHFDIELSDRPVDLIEGGFDFAIRLGHLDDPALTSEPLFSVRYVVAASPAFWDQYGRPTTPEDLTGFPALAYRVGPDPARWQFSRPNGQKLDVRLSPRIVTNNGTVLVDAAKAGLGVCLEPSFVCNDAILEGTLETVLDDHRTYGRDAKLVRPAARPLSRRAEDFLDTLRGEFAITAPWEIGE</sequence>
<keyword evidence="3" id="KW-0238">DNA-binding</keyword>
<dbReference type="InterPro" id="IPR058163">
    <property type="entry name" value="LysR-type_TF_proteobact-type"/>
</dbReference>
<keyword evidence="2" id="KW-0805">Transcription regulation</keyword>
<dbReference type="SUPFAM" id="SSF46785">
    <property type="entry name" value="Winged helix' DNA-binding domain"/>
    <property type="match status" value="1"/>
</dbReference>
<evidence type="ECO:0000256" key="4">
    <source>
        <dbReference type="ARBA" id="ARBA00023163"/>
    </source>
</evidence>
<proteinExistence type="inferred from homology"/>
<evidence type="ECO:0000313" key="7">
    <source>
        <dbReference type="Proteomes" id="UP001209803"/>
    </source>
</evidence>
<dbReference type="PANTHER" id="PTHR30537">
    <property type="entry name" value="HTH-TYPE TRANSCRIPTIONAL REGULATOR"/>
    <property type="match status" value="1"/>
</dbReference>
<dbReference type="InterPro" id="IPR005119">
    <property type="entry name" value="LysR_subst-bd"/>
</dbReference>
<dbReference type="PANTHER" id="PTHR30537:SF5">
    <property type="entry name" value="HTH-TYPE TRANSCRIPTIONAL ACTIVATOR TTDR-RELATED"/>
    <property type="match status" value="1"/>
</dbReference>